<dbReference type="Proteomes" id="UP001445076">
    <property type="component" value="Unassembled WGS sequence"/>
</dbReference>
<proteinExistence type="predicted"/>
<accession>A0AAW0X550</accession>
<feature type="region of interest" description="Disordered" evidence="1">
    <location>
        <begin position="34"/>
        <end position="60"/>
    </location>
</feature>
<keyword evidence="3" id="KW-1185">Reference proteome</keyword>
<feature type="non-terminal residue" evidence="2">
    <location>
        <position position="1"/>
    </location>
</feature>
<gene>
    <name evidence="2" type="ORF">OTU49_005662</name>
</gene>
<evidence type="ECO:0000313" key="2">
    <source>
        <dbReference type="EMBL" id="KAK8734806.1"/>
    </source>
</evidence>
<sequence length="108" mass="11975">NHPMLTLLKLIFVYRNTSDYRTFRGVDKRRVSTRVAVSKEEQRRTNSHRGSKTPPSGTPVNTYVILARLNTRPWEVSAAPSAAAICLCTSMAGEGQDTAGTTQTQEYS</sequence>
<protein>
    <submittedName>
        <fullName evidence="2">Uncharacterized protein</fullName>
    </submittedName>
</protein>
<dbReference type="AlphaFoldDB" id="A0AAW0X550"/>
<dbReference type="EMBL" id="JARKIK010000049">
    <property type="protein sequence ID" value="KAK8734806.1"/>
    <property type="molecule type" value="Genomic_DNA"/>
</dbReference>
<evidence type="ECO:0000313" key="3">
    <source>
        <dbReference type="Proteomes" id="UP001445076"/>
    </source>
</evidence>
<comment type="caution">
    <text evidence="2">The sequence shown here is derived from an EMBL/GenBank/DDBJ whole genome shotgun (WGS) entry which is preliminary data.</text>
</comment>
<organism evidence="2 3">
    <name type="scientific">Cherax quadricarinatus</name>
    <name type="common">Australian red claw crayfish</name>
    <dbReference type="NCBI Taxonomy" id="27406"/>
    <lineage>
        <taxon>Eukaryota</taxon>
        <taxon>Metazoa</taxon>
        <taxon>Ecdysozoa</taxon>
        <taxon>Arthropoda</taxon>
        <taxon>Crustacea</taxon>
        <taxon>Multicrustacea</taxon>
        <taxon>Malacostraca</taxon>
        <taxon>Eumalacostraca</taxon>
        <taxon>Eucarida</taxon>
        <taxon>Decapoda</taxon>
        <taxon>Pleocyemata</taxon>
        <taxon>Astacidea</taxon>
        <taxon>Parastacoidea</taxon>
        <taxon>Parastacidae</taxon>
        <taxon>Cherax</taxon>
    </lineage>
</organism>
<evidence type="ECO:0000256" key="1">
    <source>
        <dbReference type="SAM" id="MobiDB-lite"/>
    </source>
</evidence>
<name>A0AAW0X550_CHEQU</name>
<reference evidence="2 3" key="1">
    <citation type="journal article" date="2024" name="BMC Genomics">
        <title>Genome assembly of redclaw crayfish (Cherax quadricarinatus) provides insights into its immune adaptation and hypoxia tolerance.</title>
        <authorList>
            <person name="Liu Z."/>
            <person name="Zheng J."/>
            <person name="Li H."/>
            <person name="Fang K."/>
            <person name="Wang S."/>
            <person name="He J."/>
            <person name="Zhou D."/>
            <person name="Weng S."/>
            <person name="Chi M."/>
            <person name="Gu Z."/>
            <person name="He J."/>
            <person name="Li F."/>
            <person name="Wang M."/>
        </authorList>
    </citation>
    <scope>NUCLEOTIDE SEQUENCE [LARGE SCALE GENOMIC DNA]</scope>
    <source>
        <strain evidence="2">ZL_2023a</strain>
    </source>
</reference>